<reference evidence="11" key="1">
    <citation type="journal article" date="2019" name="Int. J. Syst. Evol. Microbiol.">
        <title>The Global Catalogue of Microorganisms (GCM) 10K type strain sequencing project: providing services to taxonomists for standard genome sequencing and annotation.</title>
        <authorList>
            <consortium name="The Broad Institute Genomics Platform"/>
            <consortium name="The Broad Institute Genome Sequencing Center for Infectious Disease"/>
            <person name="Wu L."/>
            <person name="Ma J."/>
        </authorList>
    </citation>
    <scope>NUCLEOTIDE SEQUENCE [LARGE SCALE GENOMIC DNA]</scope>
    <source>
        <strain evidence="11">CCUG 63418</strain>
    </source>
</reference>
<feature type="domain" description="PAS" evidence="8">
    <location>
        <begin position="386"/>
        <end position="457"/>
    </location>
</feature>
<dbReference type="InterPro" id="IPR003594">
    <property type="entry name" value="HATPase_dom"/>
</dbReference>
<dbReference type="Pfam" id="PF02518">
    <property type="entry name" value="HATPase_c"/>
    <property type="match status" value="1"/>
</dbReference>
<dbReference type="SMART" id="SM00091">
    <property type="entry name" value="PAS"/>
    <property type="match status" value="4"/>
</dbReference>
<dbReference type="SMART" id="SM00387">
    <property type="entry name" value="HATPase_c"/>
    <property type="match status" value="1"/>
</dbReference>
<accession>A0ABW2YVS0</accession>
<dbReference type="InterPro" id="IPR013655">
    <property type="entry name" value="PAS_fold_3"/>
</dbReference>
<dbReference type="Gene3D" id="1.10.287.130">
    <property type="match status" value="1"/>
</dbReference>
<feature type="domain" description="PAS" evidence="8">
    <location>
        <begin position="511"/>
        <end position="565"/>
    </location>
</feature>
<dbReference type="InterPro" id="IPR000700">
    <property type="entry name" value="PAS-assoc_C"/>
</dbReference>
<evidence type="ECO:0000259" key="7">
    <source>
        <dbReference type="PROSITE" id="PS50109"/>
    </source>
</evidence>
<dbReference type="InterPro" id="IPR004358">
    <property type="entry name" value="Sig_transdc_His_kin-like_C"/>
</dbReference>
<dbReference type="PANTHER" id="PTHR43304:SF1">
    <property type="entry name" value="PAC DOMAIN-CONTAINING PROTEIN"/>
    <property type="match status" value="1"/>
</dbReference>
<keyword evidence="3" id="KW-0597">Phosphoprotein</keyword>
<dbReference type="InterPro" id="IPR000014">
    <property type="entry name" value="PAS"/>
</dbReference>
<dbReference type="SMART" id="SM00388">
    <property type="entry name" value="HisKA"/>
    <property type="match status" value="1"/>
</dbReference>
<dbReference type="EC" id="2.7.13.3" evidence="2"/>
<dbReference type="PROSITE" id="PS50112">
    <property type="entry name" value="PAS"/>
    <property type="match status" value="2"/>
</dbReference>
<evidence type="ECO:0000256" key="6">
    <source>
        <dbReference type="SAM" id="Coils"/>
    </source>
</evidence>
<dbReference type="InterPro" id="IPR003661">
    <property type="entry name" value="HisK_dim/P_dom"/>
</dbReference>
<dbReference type="InterPro" id="IPR036097">
    <property type="entry name" value="HisK_dim/P_sf"/>
</dbReference>
<dbReference type="EMBL" id="JBHTHU010000006">
    <property type="protein sequence ID" value="MFD0750536.1"/>
    <property type="molecule type" value="Genomic_DNA"/>
</dbReference>
<dbReference type="CDD" id="cd00075">
    <property type="entry name" value="HATPase"/>
    <property type="match status" value="1"/>
</dbReference>
<feature type="coiled-coil region" evidence="6">
    <location>
        <begin position="327"/>
        <end position="389"/>
    </location>
</feature>
<dbReference type="PROSITE" id="PS50113">
    <property type="entry name" value="PAC"/>
    <property type="match status" value="3"/>
</dbReference>
<comment type="catalytic activity">
    <reaction evidence="1">
        <text>ATP + protein L-histidine = ADP + protein N-phospho-L-histidine.</text>
        <dbReference type="EC" id="2.7.13.3"/>
    </reaction>
</comment>
<feature type="domain" description="Histidine kinase" evidence="7">
    <location>
        <begin position="640"/>
        <end position="854"/>
    </location>
</feature>
<name>A0ABW2YVS0_9SPHI</name>
<keyword evidence="6" id="KW-0175">Coiled coil</keyword>
<evidence type="ECO:0000313" key="10">
    <source>
        <dbReference type="EMBL" id="MFD0750536.1"/>
    </source>
</evidence>
<dbReference type="NCBIfam" id="TIGR00229">
    <property type="entry name" value="sensory_box"/>
    <property type="match status" value="3"/>
</dbReference>
<organism evidence="10 11">
    <name type="scientific">Mucilaginibacter calamicampi</name>
    <dbReference type="NCBI Taxonomy" id="1302352"/>
    <lineage>
        <taxon>Bacteria</taxon>
        <taxon>Pseudomonadati</taxon>
        <taxon>Bacteroidota</taxon>
        <taxon>Sphingobacteriia</taxon>
        <taxon>Sphingobacteriales</taxon>
        <taxon>Sphingobacteriaceae</taxon>
        <taxon>Mucilaginibacter</taxon>
    </lineage>
</organism>
<dbReference type="RefSeq" id="WP_377099888.1">
    <property type="nucleotide sequence ID" value="NZ_JBHTHU010000006.1"/>
</dbReference>
<dbReference type="CDD" id="cd00130">
    <property type="entry name" value="PAS"/>
    <property type="match status" value="2"/>
</dbReference>
<dbReference type="InterPro" id="IPR052162">
    <property type="entry name" value="Sensor_kinase/Photoreceptor"/>
</dbReference>
<evidence type="ECO:0000313" key="11">
    <source>
        <dbReference type="Proteomes" id="UP001596958"/>
    </source>
</evidence>
<evidence type="ECO:0000259" key="8">
    <source>
        <dbReference type="PROSITE" id="PS50112"/>
    </source>
</evidence>
<dbReference type="Proteomes" id="UP001596958">
    <property type="component" value="Unassembled WGS sequence"/>
</dbReference>
<dbReference type="SUPFAM" id="SSF55874">
    <property type="entry name" value="ATPase domain of HSP90 chaperone/DNA topoisomerase II/histidine kinase"/>
    <property type="match status" value="1"/>
</dbReference>
<dbReference type="InterPro" id="IPR001610">
    <property type="entry name" value="PAC"/>
</dbReference>
<feature type="domain" description="PAC" evidence="9">
    <location>
        <begin position="462"/>
        <end position="514"/>
    </location>
</feature>
<dbReference type="Gene3D" id="3.30.565.10">
    <property type="entry name" value="Histidine kinase-like ATPase, C-terminal domain"/>
    <property type="match status" value="1"/>
</dbReference>
<evidence type="ECO:0000256" key="5">
    <source>
        <dbReference type="ARBA" id="ARBA00022777"/>
    </source>
</evidence>
<dbReference type="InterPro" id="IPR035965">
    <property type="entry name" value="PAS-like_dom_sf"/>
</dbReference>
<evidence type="ECO:0000256" key="4">
    <source>
        <dbReference type="ARBA" id="ARBA00022679"/>
    </source>
</evidence>
<dbReference type="SMART" id="SM00086">
    <property type="entry name" value="PAC"/>
    <property type="match status" value="3"/>
</dbReference>
<proteinExistence type="predicted"/>
<dbReference type="InterPro" id="IPR013767">
    <property type="entry name" value="PAS_fold"/>
</dbReference>
<keyword evidence="5" id="KW-0418">Kinase</keyword>
<dbReference type="PRINTS" id="PR00344">
    <property type="entry name" value="BCTRLSENSOR"/>
</dbReference>
<dbReference type="InterPro" id="IPR013656">
    <property type="entry name" value="PAS_4"/>
</dbReference>
<dbReference type="Pfam" id="PF08448">
    <property type="entry name" value="PAS_4"/>
    <property type="match status" value="1"/>
</dbReference>
<feature type="domain" description="PAC" evidence="9">
    <location>
        <begin position="584"/>
        <end position="636"/>
    </location>
</feature>
<evidence type="ECO:0000259" key="9">
    <source>
        <dbReference type="PROSITE" id="PS50113"/>
    </source>
</evidence>
<dbReference type="Pfam" id="PF00989">
    <property type="entry name" value="PAS"/>
    <property type="match status" value="1"/>
</dbReference>
<dbReference type="SUPFAM" id="SSF55785">
    <property type="entry name" value="PYP-like sensor domain (PAS domain)"/>
    <property type="match status" value="3"/>
</dbReference>
<comment type="caution">
    <text evidence="10">The sequence shown here is derived from an EMBL/GenBank/DDBJ whole genome shotgun (WGS) entry which is preliminary data.</text>
</comment>
<protein>
    <recommendedName>
        <fullName evidence="2">histidine kinase</fullName>
        <ecNumber evidence="2">2.7.13.3</ecNumber>
    </recommendedName>
</protein>
<dbReference type="PANTHER" id="PTHR43304">
    <property type="entry name" value="PHYTOCHROME-LIKE PROTEIN CPH1"/>
    <property type="match status" value="1"/>
</dbReference>
<dbReference type="SUPFAM" id="SSF47384">
    <property type="entry name" value="Homodimeric domain of signal transducing histidine kinase"/>
    <property type="match status" value="1"/>
</dbReference>
<dbReference type="Gene3D" id="3.30.450.20">
    <property type="entry name" value="PAS domain"/>
    <property type="match status" value="4"/>
</dbReference>
<keyword evidence="11" id="KW-1185">Reference proteome</keyword>
<dbReference type="Pfam" id="PF00512">
    <property type="entry name" value="HisKA"/>
    <property type="match status" value="1"/>
</dbReference>
<dbReference type="PROSITE" id="PS50109">
    <property type="entry name" value="HIS_KIN"/>
    <property type="match status" value="1"/>
</dbReference>
<keyword evidence="4" id="KW-0808">Transferase</keyword>
<evidence type="ECO:0000256" key="3">
    <source>
        <dbReference type="ARBA" id="ARBA00022553"/>
    </source>
</evidence>
<dbReference type="Gene3D" id="2.10.70.100">
    <property type="match status" value="1"/>
</dbReference>
<evidence type="ECO:0000256" key="2">
    <source>
        <dbReference type="ARBA" id="ARBA00012438"/>
    </source>
</evidence>
<evidence type="ECO:0000256" key="1">
    <source>
        <dbReference type="ARBA" id="ARBA00000085"/>
    </source>
</evidence>
<feature type="domain" description="PAC" evidence="9">
    <location>
        <begin position="283"/>
        <end position="336"/>
    </location>
</feature>
<sequence length="854" mass="96280">MSEHHSKNSALPFLRNGGEAAEQIATFNWHANVLGVPHTWPLQLKQQTGIMLNTPSPMMICWGKDLIQLYNDAFRPILGRNKHPKALGSPVYETYAEAWDVLKPLFEKVMNGEAVAFQDFKLKLDRNGYEEDVYFDFSYSPITDEEMNIHGVLVICNETTKKVLSLQEIHQTNKKITSSNDELVTSNEQLSSSQSNLRKIVYELAESEHRVRAIVENAPFPIGVYMGRELRIAFANQAIIDVFGKGQNVIGREYRDLLPELADQAIFTQLDNVYTSGKPFHARNQQVDLVVDGQPRTYYFNYSFTALTDQEGKIYGVMNTAADVTDAVLAKQQVEESSDELAALNEELAASNEELQAINDQLANTNDELNESRQRFEKANEELAASASRLRMAIESTNLGTWEYIPPTGELYWSKELRDIYGIPDDEPATIETFSAHIHPDDYEWVQEQIAGAMQPDSGGKYDLTYRIIRFDNEQMRWIKVQGTVYFDETQATRFIGTAFDITEIKEAEEKTAKLAAIVASSDDAIVSKTFDSVITSWNTSAERIFGFTAEEMIGETIYKIIPPDRYEEEPIILGRLKGGERVQHFETKRLTKDGRLIDVSVTVSPVKDAEGNIIGLSKIARDITERKLDETRKNDFIGMVSHELKTPLTSLSAILQVAKVKLNDTDDTFLSGAMQKANQQVRRMTTMINGFLNISRLESGKILIEKQLFDLQMLILDVADEMKVANTTHTINVDDCRAVEVNADQDKIQSVISNLISNAIKYSANGTNIKIACQRDDNEIIVSVQDEGIGIHPADAERIFDRYYRVESNDTRHISGFGIGLYLSAEIIERHGGRVWLESEVGKGSTFYFSLPL</sequence>
<dbReference type="Pfam" id="PF08447">
    <property type="entry name" value="PAS_3"/>
    <property type="match status" value="1"/>
</dbReference>
<dbReference type="CDD" id="cd00082">
    <property type="entry name" value="HisKA"/>
    <property type="match status" value="1"/>
</dbReference>
<dbReference type="InterPro" id="IPR036890">
    <property type="entry name" value="HATPase_C_sf"/>
</dbReference>
<dbReference type="InterPro" id="IPR005467">
    <property type="entry name" value="His_kinase_dom"/>
</dbReference>
<gene>
    <name evidence="10" type="ORF">ACFQZS_10305</name>
</gene>